<protein>
    <submittedName>
        <fullName evidence="1">Uncharacterized protein</fullName>
    </submittedName>
</protein>
<name>A0A1F6UXB5_9BACT</name>
<dbReference type="EMBL" id="MFTL01000005">
    <property type="protein sequence ID" value="OGI61973.1"/>
    <property type="molecule type" value="Genomic_DNA"/>
</dbReference>
<accession>A0A1F6UXB5</accession>
<dbReference type="AlphaFoldDB" id="A0A1F6UXB5"/>
<evidence type="ECO:0000313" key="2">
    <source>
        <dbReference type="Proteomes" id="UP000182253"/>
    </source>
</evidence>
<dbReference type="Proteomes" id="UP000182253">
    <property type="component" value="Unassembled WGS sequence"/>
</dbReference>
<dbReference type="InterPro" id="IPR029033">
    <property type="entry name" value="His_PPase_superfam"/>
</dbReference>
<reference evidence="1 2" key="1">
    <citation type="journal article" date="2016" name="Nat. Commun.">
        <title>Thousands of microbial genomes shed light on interconnected biogeochemical processes in an aquifer system.</title>
        <authorList>
            <person name="Anantharaman K."/>
            <person name="Brown C.T."/>
            <person name="Hug L.A."/>
            <person name="Sharon I."/>
            <person name="Castelle C.J."/>
            <person name="Probst A.J."/>
            <person name="Thomas B.C."/>
            <person name="Singh A."/>
            <person name="Wilkins M.J."/>
            <person name="Karaoz U."/>
            <person name="Brodie E.L."/>
            <person name="Williams K.H."/>
            <person name="Hubbard S.S."/>
            <person name="Banfield J.F."/>
        </authorList>
    </citation>
    <scope>NUCLEOTIDE SEQUENCE [LARGE SCALE GENOMIC DNA]</scope>
</reference>
<proteinExistence type="predicted"/>
<gene>
    <name evidence="1" type="ORF">A2645_00845</name>
</gene>
<dbReference type="Gene3D" id="3.40.50.1240">
    <property type="entry name" value="Phosphoglycerate mutase-like"/>
    <property type="match status" value="1"/>
</dbReference>
<comment type="caution">
    <text evidence="1">The sequence shown here is derived from an EMBL/GenBank/DDBJ whole genome shotgun (WGS) entry which is preliminary data.</text>
</comment>
<dbReference type="STRING" id="1801735.A2645_00845"/>
<organism evidence="1 2">
    <name type="scientific">Candidatus Nomurabacteria bacterium RIFCSPHIGHO2_01_FULL_39_9</name>
    <dbReference type="NCBI Taxonomy" id="1801735"/>
    <lineage>
        <taxon>Bacteria</taxon>
        <taxon>Candidatus Nomuraibacteriota</taxon>
    </lineage>
</organism>
<evidence type="ECO:0000313" key="1">
    <source>
        <dbReference type="EMBL" id="OGI61973.1"/>
    </source>
</evidence>
<sequence>MKRVILTRFGFFQEEGSQKGHLDLIGLQQMQAIAEQIQQIPISDKSKAIIFCSTNVISIESAKAIRKALSLSKGVVPSGEWKAAPEESKERKAIVQEIVEKSEKYDLIIIVTNSQTLNDLWKNFLENKYFKDFEVVKKPEDAKEFGSNFLNSKFGFEARWQAESPLLTIEEISVNI</sequence>